<name>A0A225ARG5_TALAT</name>
<dbReference type="EMBL" id="LFMY01000011">
    <property type="protein sequence ID" value="OKL57536.1"/>
    <property type="molecule type" value="Genomic_DNA"/>
</dbReference>
<evidence type="ECO:0000256" key="1">
    <source>
        <dbReference type="ARBA" id="ARBA00004123"/>
    </source>
</evidence>
<dbReference type="RefSeq" id="XP_020117657.1">
    <property type="nucleotide sequence ID" value="XM_020262017.1"/>
</dbReference>
<dbReference type="PANTHER" id="PTHR37534">
    <property type="entry name" value="TRANSCRIPTIONAL ACTIVATOR PROTEIN UGA3"/>
    <property type="match status" value="1"/>
</dbReference>
<dbReference type="STRING" id="1441469.A0A225ARG5"/>
<dbReference type="AlphaFoldDB" id="A0A225ARG5"/>
<gene>
    <name evidence="3" type="ORF">UA08_07111</name>
</gene>
<sequence>MQQHSDQSEAQPVQNSNYRSRVVVQNGCSRTSTPKASPPALYAASSQENSVTQEICAITQSSSISSPYLANKHCRLGMRQLVAKTATIVFPLASQSFVDRLMLSAMKTPPLLYALLACFGSHNARRMTSPTSTSESERATTLMFTNNAISGLRAALARDSATSKTFKTETLMTAMALCTNDVCNGNIDVFRMHLKAIRQMLPSYTNSLPSKNNRTSVTEDSILNVYLMKWFAALDVSASLSLFTPHQHGDDHNEQRELAGFFDGNPTSDYWNKYKIFNLSEDFVVDDICGYSLNLVPIFSRIGNLARMQYENLPINESSCDIDLRYDYAEVITGVTSSQSPDLIIQAQLLESQLQNLPSPQISTTGIWTSEQHQLVEELRDTHPAFVHTALLHLHRRVQLLPKYHPKVRNDVINILRVVQNVLPFSPANVLLIWPLFSAGCETDRAEERAVVDERMSIMQSLGMGNFTRGREALKRLWESGTALRWDVYLAKSGIDLVLF</sequence>
<proteinExistence type="predicted"/>
<dbReference type="OrthoDB" id="3509362at2759"/>
<dbReference type="PANTHER" id="PTHR37534:SF43">
    <property type="entry name" value="FINGER DOMAIN PROTEIN, PUTATIVE (AFU_ORTHOLOGUE AFUA_1G01850)-RELATED"/>
    <property type="match status" value="1"/>
</dbReference>
<dbReference type="GO" id="GO:0045944">
    <property type="term" value="P:positive regulation of transcription by RNA polymerase II"/>
    <property type="evidence" value="ECO:0007669"/>
    <property type="project" value="TreeGrafter"/>
</dbReference>
<dbReference type="GO" id="GO:0003700">
    <property type="term" value="F:DNA-binding transcription factor activity"/>
    <property type="evidence" value="ECO:0007669"/>
    <property type="project" value="TreeGrafter"/>
</dbReference>
<dbReference type="InterPro" id="IPR021858">
    <property type="entry name" value="Fun_TF"/>
</dbReference>
<evidence type="ECO:0000256" key="2">
    <source>
        <dbReference type="ARBA" id="ARBA00023242"/>
    </source>
</evidence>
<organism evidence="3 4">
    <name type="scientific">Talaromyces atroroseus</name>
    <dbReference type="NCBI Taxonomy" id="1441469"/>
    <lineage>
        <taxon>Eukaryota</taxon>
        <taxon>Fungi</taxon>
        <taxon>Dikarya</taxon>
        <taxon>Ascomycota</taxon>
        <taxon>Pezizomycotina</taxon>
        <taxon>Eurotiomycetes</taxon>
        <taxon>Eurotiomycetidae</taxon>
        <taxon>Eurotiales</taxon>
        <taxon>Trichocomaceae</taxon>
        <taxon>Talaromyces</taxon>
        <taxon>Talaromyces sect. Trachyspermi</taxon>
    </lineage>
</organism>
<dbReference type="GeneID" id="31006867"/>
<accession>A0A225ARG5</accession>
<reference evidence="3 4" key="1">
    <citation type="submission" date="2015-06" db="EMBL/GenBank/DDBJ databases">
        <title>Talaromyces atroroseus IBT 11181 draft genome.</title>
        <authorList>
            <person name="Rasmussen K.B."/>
            <person name="Rasmussen S."/>
            <person name="Petersen B."/>
            <person name="Sicheritz-Ponten T."/>
            <person name="Mortensen U.H."/>
            <person name="Thrane U."/>
        </authorList>
    </citation>
    <scope>NUCLEOTIDE SEQUENCE [LARGE SCALE GENOMIC DNA]</scope>
    <source>
        <strain evidence="3 4">IBT 11181</strain>
    </source>
</reference>
<protein>
    <submittedName>
        <fullName evidence="3">Uncharacterized protein</fullName>
    </submittedName>
</protein>
<dbReference type="Proteomes" id="UP000214365">
    <property type="component" value="Unassembled WGS sequence"/>
</dbReference>
<comment type="subcellular location">
    <subcellularLocation>
        <location evidence="1">Nucleus</location>
    </subcellularLocation>
</comment>
<dbReference type="GO" id="GO:0000976">
    <property type="term" value="F:transcription cis-regulatory region binding"/>
    <property type="evidence" value="ECO:0007669"/>
    <property type="project" value="TreeGrafter"/>
</dbReference>
<comment type="caution">
    <text evidence="3">The sequence shown here is derived from an EMBL/GenBank/DDBJ whole genome shotgun (WGS) entry which is preliminary data.</text>
</comment>
<keyword evidence="4" id="KW-1185">Reference proteome</keyword>
<evidence type="ECO:0000313" key="4">
    <source>
        <dbReference type="Proteomes" id="UP000214365"/>
    </source>
</evidence>
<keyword evidence="2" id="KW-0539">Nucleus</keyword>
<evidence type="ECO:0000313" key="3">
    <source>
        <dbReference type="EMBL" id="OKL57536.1"/>
    </source>
</evidence>
<dbReference type="Pfam" id="PF11951">
    <property type="entry name" value="Fungal_trans_2"/>
    <property type="match status" value="1"/>
</dbReference>
<dbReference type="GO" id="GO:0005634">
    <property type="term" value="C:nucleus"/>
    <property type="evidence" value="ECO:0007669"/>
    <property type="project" value="UniProtKB-SubCell"/>
</dbReference>